<dbReference type="SMART" id="SM00528">
    <property type="entry name" value="HNS"/>
    <property type="match status" value="1"/>
</dbReference>
<sequence length="102" mass="11367">MDLQSLSLQELYDLRNQVATEVARLESAEKIEALKKVQELMATYGLSTEDLTKKAAASRKPAEAKYQNPADPTLTWTGRGRKPLWVLAYLENGGALEQLALF</sequence>
<keyword evidence="7" id="KW-1185">Reference proteome</keyword>
<evidence type="ECO:0000256" key="3">
    <source>
        <dbReference type="ARBA" id="ARBA00022490"/>
    </source>
</evidence>
<feature type="domain" description="DNA-binding protein H-NS-like C-terminal" evidence="5">
    <location>
        <begin position="56"/>
        <end position="101"/>
    </location>
</feature>
<reference evidence="7" key="1">
    <citation type="journal article" date="2019" name="Int. J. Syst. Evol. Microbiol.">
        <title>The Global Catalogue of Microorganisms (GCM) 10K type strain sequencing project: providing services to taxonomists for standard genome sequencing and annotation.</title>
        <authorList>
            <consortium name="The Broad Institute Genomics Platform"/>
            <consortium name="The Broad Institute Genome Sequencing Center for Infectious Disease"/>
            <person name="Wu L."/>
            <person name="Ma J."/>
        </authorList>
    </citation>
    <scope>NUCLEOTIDE SEQUENCE [LARGE SCALE GENOMIC DNA]</scope>
    <source>
        <strain evidence="7">KCTC 42742</strain>
    </source>
</reference>
<keyword evidence="4" id="KW-0238">DNA-binding</keyword>
<evidence type="ECO:0000256" key="4">
    <source>
        <dbReference type="ARBA" id="ARBA00023125"/>
    </source>
</evidence>
<proteinExistence type="inferred from homology"/>
<comment type="caution">
    <text evidence="6">The sequence shown here is derived from an EMBL/GenBank/DDBJ whole genome shotgun (WGS) entry which is preliminary data.</text>
</comment>
<keyword evidence="3" id="KW-0963">Cytoplasm</keyword>
<comment type="similarity">
    <text evidence="2">Belongs to the histone-like protein H-NS family.</text>
</comment>
<name>A0ABV7RH92_9NEIS</name>
<comment type="subcellular location">
    <subcellularLocation>
        <location evidence="1">Cytoplasm</location>
        <location evidence="1">Nucleoid</location>
    </subcellularLocation>
</comment>
<evidence type="ECO:0000313" key="6">
    <source>
        <dbReference type="EMBL" id="MFC3533696.1"/>
    </source>
</evidence>
<dbReference type="Pfam" id="PF00816">
    <property type="entry name" value="Histone_HNS"/>
    <property type="match status" value="1"/>
</dbReference>
<evidence type="ECO:0000256" key="1">
    <source>
        <dbReference type="ARBA" id="ARBA00004453"/>
    </source>
</evidence>
<dbReference type="InterPro" id="IPR037150">
    <property type="entry name" value="H-NS_C_dom_sf"/>
</dbReference>
<dbReference type="InterPro" id="IPR027444">
    <property type="entry name" value="H-NS_C_dom"/>
</dbReference>
<dbReference type="RefSeq" id="WP_386093711.1">
    <property type="nucleotide sequence ID" value="NZ_JBHRXN010000036.1"/>
</dbReference>
<organism evidence="6 7">
    <name type="scientific">Vogesella facilis</name>
    <dbReference type="NCBI Taxonomy" id="1655232"/>
    <lineage>
        <taxon>Bacteria</taxon>
        <taxon>Pseudomonadati</taxon>
        <taxon>Pseudomonadota</taxon>
        <taxon>Betaproteobacteria</taxon>
        <taxon>Neisseriales</taxon>
        <taxon>Chromobacteriaceae</taxon>
        <taxon>Vogesella</taxon>
    </lineage>
</organism>
<evidence type="ECO:0000259" key="5">
    <source>
        <dbReference type="SMART" id="SM00528"/>
    </source>
</evidence>
<dbReference type="Proteomes" id="UP001595741">
    <property type="component" value="Unassembled WGS sequence"/>
</dbReference>
<protein>
    <submittedName>
        <fullName evidence="6">H-NS family nucleoid-associated regulatory protein</fullName>
    </submittedName>
</protein>
<evidence type="ECO:0000313" key="7">
    <source>
        <dbReference type="Proteomes" id="UP001595741"/>
    </source>
</evidence>
<dbReference type="PANTHER" id="PTHR38097">
    <property type="match status" value="1"/>
</dbReference>
<gene>
    <name evidence="6" type="ORF">ACFOLG_16115</name>
</gene>
<dbReference type="SUPFAM" id="SSF81273">
    <property type="entry name" value="H-NS histone-like proteins"/>
    <property type="match status" value="1"/>
</dbReference>
<accession>A0ABV7RH92</accession>
<dbReference type="EMBL" id="JBHRXN010000036">
    <property type="protein sequence ID" value="MFC3533696.1"/>
    <property type="molecule type" value="Genomic_DNA"/>
</dbReference>
<dbReference type="Gene3D" id="4.10.430.10">
    <property type="entry name" value="Histone-like protein H-NS, C-terminal domain"/>
    <property type="match status" value="1"/>
</dbReference>
<dbReference type="PANTHER" id="PTHR38097:SF2">
    <property type="entry name" value="DNA-BINDING PROTEIN STPA"/>
    <property type="match status" value="1"/>
</dbReference>
<evidence type="ECO:0000256" key="2">
    <source>
        <dbReference type="ARBA" id="ARBA00010610"/>
    </source>
</evidence>